<feature type="domain" description="Isopenicillin N synthase-like Fe(2+) 2OG dioxygenase" evidence="6">
    <location>
        <begin position="154"/>
        <end position="248"/>
    </location>
</feature>
<keyword evidence="1" id="KW-0479">Metal-binding</keyword>
<dbReference type="Gene3D" id="2.60.120.330">
    <property type="entry name" value="B-lactam Antibiotic, Isopenicillin N Synthase, Chain"/>
    <property type="match status" value="1"/>
</dbReference>
<dbReference type="InterPro" id="IPR026992">
    <property type="entry name" value="DIOX_N"/>
</dbReference>
<dbReference type="PANTHER" id="PTHR47990">
    <property type="entry name" value="2-OXOGLUTARATE (2OG) AND FE(II)-DEPENDENT OXYGENASE SUPERFAMILY PROTEIN-RELATED"/>
    <property type="match status" value="1"/>
</dbReference>
<dbReference type="SUPFAM" id="SSF51197">
    <property type="entry name" value="Clavaminate synthase-like"/>
    <property type="match status" value="1"/>
</dbReference>
<dbReference type="Pfam" id="PF14226">
    <property type="entry name" value="DIOX_N"/>
    <property type="match status" value="1"/>
</dbReference>
<evidence type="ECO:0000256" key="5">
    <source>
        <dbReference type="ARBA" id="ARBA00076740"/>
    </source>
</evidence>
<keyword evidence="9" id="KW-1185">Reference proteome</keyword>
<evidence type="ECO:0000313" key="8">
    <source>
        <dbReference type="EMBL" id="KAJ9541007.1"/>
    </source>
</evidence>
<dbReference type="InterPro" id="IPR027443">
    <property type="entry name" value="IPNS-like_sf"/>
</dbReference>
<dbReference type="FunFam" id="2.60.120.330:FF:000017">
    <property type="entry name" value="2-oxoglutarate-dependent dioxygenase DAO"/>
    <property type="match status" value="1"/>
</dbReference>
<reference evidence="8" key="1">
    <citation type="submission" date="2023-03" db="EMBL/GenBank/DDBJ databases">
        <title>Chromosome-scale reference genome and RAD-based genetic map of yellow starthistle (Centaurea solstitialis) reveal putative structural variation and QTLs associated with invader traits.</title>
        <authorList>
            <person name="Reatini B."/>
            <person name="Cang F.A."/>
            <person name="Jiang Q."/>
            <person name="Mckibben M.T.W."/>
            <person name="Barker M.S."/>
            <person name="Rieseberg L.H."/>
            <person name="Dlugosch K.M."/>
        </authorList>
    </citation>
    <scope>NUCLEOTIDE SEQUENCE</scope>
    <source>
        <strain evidence="8">CAN-66</strain>
        <tissue evidence="8">Leaf</tissue>
    </source>
</reference>
<evidence type="ECO:0000256" key="1">
    <source>
        <dbReference type="ARBA" id="ARBA00022723"/>
    </source>
</evidence>
<comment type="function">
    <text evidence="3">2-oxoglutarate-dependent dioxygenase essential for auxin catabolism and maintenance of auxin homeostasis in reproductive organs. Catalyzes the irreversible oxidation of indole-3-acetic acid (IAA) to the biologically inactive 2-oxoindole-3-acetic acid (OxIAA).</text>
</comment>
<dbReference type="AlphaFoldDB" id="A0AA38VZS5"/>
<comment type="caution">
    <text evidence="8">The sequence shown here is derived from an EMBL/GenBank/DDBJ whole genome shotgun (WGS) entry which is preliminary data.</text>
</comment>
<feature type="domain" description="Non-haem dioxygenase N-terminal" evidence="7">
    <location>
        <begin position="7"/>
        <end position="78"/>
    </location>
</feature>
<keyword evidence="2" id="KW-0408">Iron</keyword>
<protein>
    <recommendedName>
        <fullName evidence="4">2-oxoglutarate-dependent dioxygenase DAO</fullName>
    </recommendedName>
    <alternativeName>
        <fullName evidence="5">Protein DIOXYGENASE FOR AUXIN OXIDATION</fullName>
    </alternativeName>
</protein>
<evidence type="ECO:0000259" key="6">
    <source>
        <dbReference type="Pfam" id="PF03171"/>
    </source>
</evidence>
<evidence type="ECO:0000256" key="2">
    <source>
        <dbReference type="ARBA" id="ARBA00023004"/>
    </source>
</evidence>
<evidence type="ECO:0000256" key="3">
    <source>
        <dbReference type="ARBA" id="ARBA00054658"/>
    </source>
</evidence>
<organism evidence="8 9">
    <name type="scientific">Centaurea solstitialis</name>
    <name type="common">yellow star-thistle</name>
    <dbReference type="NCBI Taxonomy" id="347529"/>
    <lineage>
        <taxon>Eukaryota</taxon>
        <taxon>Viridiplantae</taxon>
        <taxon>Streptophyta</taxon>
        <taxon>Embryophyta</taxon>
        <taxon>Tracheophyta</taxon>
        <taxon>Spermatophyta</taxon>
        <taxon>Magnoliopsida</taxon>
        <taxon>eudicotyledons</taxon>
        <taxon>Gunneridae</taxon>
        <taxon>Pentapetalae</taxon>
        <taxon>asterids</taxon>
        <taxon>campanulids</taxon>
        <taxon>Asterales</taxon>
        <taxon>Asteraceae</taxon>
        <taxon>Carduoideae</taxon>
        <taxon>Cardueae</taxon>
        <taxon>Centaureinae</taxon>
        <taxon>Centaurea</taxon>
    </lineage>
</organism>
<dbReference type="InterPro" id="IPR044861">
    <property type="entry name" value="IPNS-like_FE2OG_OXY"/>
</dbReference>
<gene>
    <name evidence="8" type="ORF">OSB04_027513</name>
</gene>
<dbReference type="Pfam" id="PF03171">
    <property type="entry name" value="2OG-FeII_Oxy"/>
    <property type="match status" value="1"/>
</dbReference>
<name>A0AA38VZS5_9ASTR</name>
<dbReference type="EMBL" id="JARYMX010000007">
    <property type="protein sequence ID" value="KAJ9541007.1"/>
    <property type="molecule type" value="Genomic_DNA"/>
</dbReference>
<sequence length="305" mass="34168">MATRCSIPVIDLHDFPNQSSKLMAACEEWGCFRLLNHHEVLPATLMSEMKSVTKSFFDLPVEIKRQNVDVTNGTGYLAPTAKNPLFEALGFYSLAIRHDVETFYSQLDASPHQREIMTKYVGAIHELFMRIAKKLAEGLGVKSENIGFENWICQFKMNKYHFTPQSVGSSGVTTHTDSGFIYIVQDDEDVCGLEVMDKSGHFVPVDPWPGTLIVNLGDMAKVWSNGRFCNVIHRVQCKEATIRLSIVSALLGPKEAIEPLAELVDADHPCVYVPTIYEDYRKLRSSTDLHAGEALKLLRTSNSIN</sequence>
<dbReference type="Proteomes" id="UP001172457">
    <property type="component" value="Chromosome 7"/>
</dbReference>
<evidence type="ECO:0000256" key="4">
    <source>
        <dbReference type="ARBA" id="ARBA00074102"/>
    </source>
</evidence>
<dbReference type="GO" id="GO:0046872">
    <property type="term" value="F:metal ion binding"/>
    <property type="evidence" value="ECO:0007669"/>
    <property type="project" value="UniProtKB-KW"/>
</dbReference>
<evidence type="ECO:0000313" key="9">
    <source>
        <dbReference type="Proteomes" id="UP001172457"/>
    </source>
</evidence>
<accession>A0AA38VZS5</accession>
<proteinExistence type="predicted"/>
<evidence type="ECO:0000259" key="7">
    <source>
        <dbReference type="Pfam" id="PF14226"/>
    </source>
</evidence>
<dbReference type="InterPro" id="IPR050231">
    <property type="entry name" value="Iron_ascorbate_oxido_reductase"/>
</dbReference>